<protein>
    <submittedName>
        <fullName evidence="5">Uncharacterized protein LOC115743146 isoform X1</fullName>
    </submittedName>
</protein>
<organism evidence="4 5">
    <name type="scientific">Rhodamnia argentea</name>
    <dbReference type="NCBI Taxonomy" id="178133"/>
    <lineage>
        <taxon>Eukaryota</taxon>
        <taxon>Viridiplantae</taxon>
        <taxon>Streptophyta</taxon>
        <taxon>Embryophyta</taxon>
        <taxon>Tracheophyta</taxon>
        <taxon>Spermatophyta</taxon>
        <taxon>Magnoliopsida</taxon>
        <taxon>eudicotyledons</taxon>
        <taxon>Gunneridae</taxon>
        <taxon>Pentapetalae</taxon>
        <taxon>rosids</taxon>
        <taxon>malvids</taxon>
        <taxon>Myrtales</taxon>
        <taxon>Myrtaceae</taxon>
        <taxon>Myrtoideae</taxon>
        <taxon>Myrteae</taxon>
        <taxon>Australasian group</taxon>
        <taxon>Rhodamnia</taxon>
    </lineage>
</organism>
<dbReference type="GO" id="GO:0141100">
    <property type="term" value="F:tRNA (guanine(18)-2'-O)-methyltransferase activity"/>
    <property type="evidence" value="ECO:0007669"/>
    <property type="project" value="UniProtKB-EC"/>
</dbReference>
<dbReference type="GO" id="GO:0003723">
    <property type="term" value="F:RNA binding"/>
    <property type="evidence" value="ECO:0007669"/>
    <property type="project" value="UniProtKB-KW"/>
</dbReference>
<dbReference type="PANTHER" id="PTHR12029">
    <property type="entry name" value="RNA METHYLTRANSFERASE"/>
    <property type="match status" value="1"/>
</dbReference>
<evidence type="ECO:0000313" key="5">
    <source>
        <dbReference type="RefSeq" id="XP_030533659.2"/>
    </source>
</evidence>
<dbReference type="InterPro" id="IPR029026">
    <property type="entry name" value="tRNA_m1G_MTases_N"/>
</dbReference>
<dbReference type="RefSeq" id="XP_030533659.2">
    <property type="nucleotide sequence ID" value="XM_030677799.2"/>
</dbReference>
<dbReference type="SUPFAM" id="SSF75217">
    <property type="entry name" value="alpha/beta knot"/>
    <property type="match status" value="1"/>
</dbReference>
<proteinExistence type="predicted"/>
<dbReference type="PANTHER" id="PTHR12029:SF11">
    <property type="entry name" value="METHYLTRANSFERASE TARBP1-RELATED"/>
    <property type="match status" value="1"/>
</dbReference>
<gene>
    <name evidence="5" type="primary">LOC115743146</name>
</gene>
<dbReference type="KEGG" id="rarg:115743146"/>
<keyword evidence="2" id="KW-0808">Transferase</keyword>
<name>A0A8B8PG42_9MYRT</name>
<dbReference type="InterPro" id="IPR044748">
    <property type="entry name" value="Trm3/TARBP1_C"/>
</dbReference>
<dbReference type="GeneID" id="115743146"/>
<evidence type="ECO:0000313" key="4">
    <source>
        <dbReference type="Proteomes" id="UP000827889"/>
    </source>
</evidence>
<dbReference type="Proteomes" id="UP000827889">
    <property type="component" value="Chromosome 3"/>
</dbReference>
<keyword evidence="4" id="KW-1185">Reference proteome</keyword>
<evidence type="ECO:0000256" key="2">
    <source>
        <dbReference type="ARBA" id="ARBA00022679"/>
    </source>
</evidence>
<dbReference type="Gene3D" id="3.40.1280.10">
    <property type="match status" value="1"/>
</dbReference>
<evidence type="ECO:0000256" key="1">
    <source>
        <dbReference type="ARBA" id="ARBA00022603"/>
    </source>
</evidence>
<dbReference type="Pfam" id="PF00588">
    <property type="entry name" value="SpoU_methylase"/>
    <property type="match status" value="1"/>
</dbReference>
<dbReference type="CDD" id="cd18091">
    <property type="entry name" value="SpoU-like_TRM3-like"/>
    <property type="match status" value="1"/>
</dbReference>
<dbReference type="InterPro" id="IPR001537">
    <property type="entry name" value="SpoU_MeTrfase"/>
</dbReference>
<keyword evidence="1" id="KW-0489">Methyltransferase</keyword>
<dbReference type="InterPro" id="IPR045330">
    <property type="entry name" value="TRM3/TARBP1"/>
</dbReference>
<evidence type="ECO:0000259" key="3">
    <source>
        <dbReference type="Pfam" id="PF00588"/>
    </source>
</evidence>
<dbReference type="InterPro" id="IPR029028">
    <property type="entry name" value="Alpha/beta_knot_MTases"/>
</dbReference>
<sequence length="1841" mass="206228">MDTAESGGSAAAVVNSLSDSFRRVPRAAIPPLLDCILASTGMPSSLLLNSLLDSFDDFSKDVIKDGENMDSEGHNYIASLVCALCHLLKKCGVTHDVLRSYVWRVFIPLMKMVHAFDCEIQNQIVDSFLEVVTEANAWRVVEVTLVPFLLKSISLSIGMSQKPGSHGVEWRTCSTHDDYNVTKLVIDDEKKLSCSGSLTLPLLCHILAQLFNAALQNAQASLKSEMNLENECHEEKFTGALLYDLCNVAEQLLLLSSEHRSCAILLLLPIIFKAFLTYSCLKISVHGDMCILSRRLFSEKIWKCCRTLFFLGYLERRDAYRVLSLYLSFSACTEKSGHGDTDGEDREFDIRGEKEFWDEMKRGLVDKEGFLRKQSLHILKIALGTNGVDQNCFGGLDKNSCDKQSDTRSLTKREQWAVKEARSLGIGKECNLSESLPDSRWKWEAFLLLYEMLEEYGTHLVEAAWNHQVSSLLHFCGSHYNSGNSGNSGNEAPGCNVVSGEFPNWLSVLWERGFSHDNPQVRCLIMESFLSIHWENYGSCAKALPQSFVLGPFMQGLNDPVHHKNFGLKGAYSSVAIEGATKFLYQYIGHLNARTQMEFLRNLSSLAKQQSFGRAGLMALSECIASAACRIVVDEKCKSESPENGSLDKDQVEHFEEDLPHSDGADILDVLRYVVESCKQHFNPNYRLQVCGKILEAAASVVYSGAVPLEMLLHFISTFPREFIDVGGPLHMKIKEWLFGSPRTVILNSLLDFPRRFINSCHSLGTAFTCDDEELAAWEYEARRWAMVLFLVANDENQLETVLMFIKTHGIDICNQSNNSNWLALKYLILLLSLILELQELQGKTAEVNSNFGIKSTPFPLDTVDPLNNRNTLEEYRKFLCFFLSILEDLVAYAKMSCSIFWSSCEVADVDLPGSVRGKLGGPSQRRLSSSITTAVLQAITSVKAVASISLWCAQMRTEASLNICFDFLWDFLRRTLSASACNSKTGAELYIAAYEALASALRTLVSAFSPLILNIIWRKDLTHVPLSEEEQLLDSLVITFLHKINTILGLGFLTRTRRAVLINWKWRCLESLLSMPYHACKDGVQVKGREFFFSDDVLGQILVDLVGSLENAAEDSVLPMLRSLRLVLGLFASSRLDSAVSPSVGVDTQMMWQLVRSSWVLHVSCKKRRVAAISALLSSVLHPSLFKDESMHVTESGCGPLKWFVEMVLEEGTKSPRTIRLAALHLTGVWLSNPTTLKYYIKELKLLSLHGSVAFDEDFESEMTDNNDAKLEVSLLANSPDAELTEAFINTELYARVSVAALFCKLADLAEKVGSTEANADCRAALDAGKLFLLELLDAVVNEKDLAKELYKKYSAIHRRKIRAWQMICALTRFVSLDIVGQVTGSLHICLYRNNLPAVRQYLETFAINVYLKFPSLVAEQLVPILRDHNARPQALSSYVFIAANILLHAFNDVQLRHLEDLLPPIIPLLTSHHHSLRGFTQLLVYKVLQKLFPAAGRGASECVPLEKKCFEDLQEYLTNNHDCARLRSSMEGYLDAYDPKVSATPSGIFVNRVEELEFECVPMSLMEQVLDFLNDVRGDLRCSMAKDLVAIKNESLRIDEDSNHQEVSSSTNNDFFLGQPPGDALTNFQKKFTLAKHDKQDALVSSFLCLDETNKLLSEMEQEDHLVNYMFPTRIETMDKNRASRQNIILVASLLDRIPNLAGLARTCEVFKASGLAIADANITRDKQFQLISVTAEKWVPIIEVPVRSLKGFLDKKKREGFSVVGLEQTANSVPLDQYAFPTNTVLVLGREKEGIPVDIIHILDACIEIPQLGVVRSLNVHVSGAIALWEYTRQQRSK</sequence>
<feature type="domain" description="tRNA/rRNA methyltransferase SpoU type" evidence="3">
    <location>
        <begin position="1690"/>
        <end position="1832"/>
    </location>
</feature>
<accession>A0A8B8PG42</accession>
<reference evidence="5" key="1">
    <citation type="submission" date="2025-08" db="UniProtKB">
        <authorList>
            <consortium name="RefSeq"/>
        </authorList>
    </citation>
    <scope>IDENTIFICATION</scope>
    <source>
        <tissue evidence="5">Leaf</tissue>
    </source>
</reference>
<dbReference type="GO" id="GO:0030488">
    <property type="term" value="P:tRNA methylation"/>
    <property type="evidence" value="ECO:0007669"/>
    <property type="project" value="InterPro"/>
</dbReference>